<reference evidence="1" key="1">
    <citation type="submission" date="2022-11" db="EMBL/GenBank/DDBJ databases">
        <title>Genome Sequence of Nemania bipapillata.</title>
        <authorList>
            <person name="Buettner E."/>
        </authorList>
    </citation>
    <scope>NUCLEOTIDE SEQUENCE</scope>
    <source>
        <strain evidence="1">CP14</strain>
    </source>
</reference>
<comment type="caution">
    <text evidence="1">The sequence shown here is derived from an EMBL/GenBank/DDBJ whole genome shotgun (WGS) entry which is preliminary data.</text>
</comment>
<protein>
    <submittedName>
        <fullName evidence="1">Uncharacterized protein</fullName>
    </submittedName>
</protein>
<dbReference type="EMBL" id="JAPESX010000492">
    <property type="protein sequence ID" value="KAJ8121033.1"/>
    <property type="molecule type" value="Genomic_DNA"/>
</dbReference>
<evidence type="ECO:0000313" key="2">
    <source>
        <dbReference type="Proteomes" id="UP001153334"/>
    </source>
</evidence>
<organism evidence="1 2">
    <name type="scientific">Nemania bipapillata</name>
    <dbReference type="NCBI Taxonomy" id="110536"/>
    <lineage>
        <taxon>Eukaryota</taxon>
        <taxon>Fungi</taxon>
        <taxon>Dikarya</taxon>
        <taxon>Ascomycota</taxon>
        <taxon>Pezizomycotina</taxon>
        <taxon>Sordariomycetes</taxon>
        <taxon>Xylariomycetidae</taxon>
        <taxon>Xylariales</taxon>
        <taxon>Xylariaceae</taxon>
        <taxon>Nemania</taxon>
    </lineage>
</organism>
<name>A0ACC2J1I4_9PEZI</name>
<sequence>MDQTPLALPSRSSLHLAVSYFQKLGVRYVLFIDRGVLQGLLTKKDCWYVLNGVEETRRTGHTTTTMGIRSDCLGSDAVANEGNDLLGVSGNTLRPESPNDDWASGIL</sequence>
<gene>
    <name evidence="1" type="ORF">ONZ43_g2415</name>
</gene>
<evidence type="ECO:0000313" key="1">
    <source>
        <dbReference type="EMBL" id="KAJ8121033.1"/>
    </source>
</evidence>
<proteinExistence type="predicted"/>
<accession>A0ACC2J1I4</accession>
<keyword evidence="2" id="KW-1185">Reference proteome</keyword>
<dbReference type="Proteomes" id="UP001153334">
    <property type="component" value="Unassembled WGS sequence"/>
</dbReference>